<feature type="region of interest" description="Disordered" evidence="5">
    <location>
        <begin position="63"/>
        <end position="94"/>
    </location>
</feature>
<feature type="transmembrane region" description="Helical" evidence="6">
    <location>
        <begin position="362"/>
        <end position="381"/>
    </location>
</feature>
<dbReference type="PANTHER" id="PTHR10783">
    <property type="entry name" value="XENOTROPIC AND POLYTROPIC RETROVIRUS RECEPTOR 1-RELATED"/>
    <property type="match status" value="1"/>
</dbReference>
<evidence type="ECO:0000256" key="1">
    <source>
        <dbReference type="ARBA" id="ARBA00004141"/>
    </source>
</evidence>
<dbReference type="Proteomes" id="UP001530315">
    <property type="component" value="Unassembled WGS sequence"/>
</dbReference>
<sequence>MSSSHEVGEIFGDGNGPASALLRSPTVIIAAVGLWGMNVYLFRLFGIDYAHVLTLDLIKEKESNGGTDKEHVSLSSPSPGSASKNHPHGAANGANNADGEVTWEKLVVLSLSLLLLLHLTAVLWISVFGGSTIGAIFAFYSSVAIGIALPVPSTAWIRTACATVFHRTFELLHPRCYCLQAGIPRAVPFIDVFFADILCSLSKVFFDWGMLWHLAWHYPKPVPEDMHTIVIPSIAASLPYLIRARQCIVMHTIGTMQNDPKRYQHMLNAIKYSTSLWPLLISAYQKVVETEEEKAHLETALIVLFAINSTYSLAWDIIMDWGMMQNPLVMVPESCAGGAPMSGGSKTPESCAHLVLRPRLRFGAVTSVAILFIDTILRYCWVLRFYEMKLFPNKDVYILCTQFLEAIR</sequence>
<feature type="compositionally biased region" description="Basic and acidic residues" evidence="5">
    <location>
        <begin position="63"/>
        <end position="72"/>
    </location>
</feature>
<dbReference type="GO" id="GO:0016020">
    <property type="term" value="C:membrane"/>
    <property type="evidence" value="ECO:0007669"/>
    <property type="project" value="UniProtKB-SubCell"/>
</dbReference>
<feature type="transmembrane region" description="Helical" evidence="6">
    <location>
        <begin position="133"/>
        <end position="157"/>
    </location>
</feature>
<keyword evidence="4 6" id="KW-0472">Membrane</keyword>
<evidence type="ECO:0000256" key="6">
    <source>
        <dbReference type="SAM" id="Phobius"/>
    </source>
</evidence>
<dbReference type="PROSITE" id="PS51380">
    <property type="entry name" value="EXS"/>
    <property type="match status" value="1"/>
</dbReference>
<comment type="caution">
    <text evidence="8">The sequence shown here is derived from an EMBL/GenBank/DDBJ whole genome shotgun (WGS) entry which is preliminary data.</text>
</comment>
<evidence type="ECO:0000256" key="3">
    <source>
        <dbReference type="ARBA" id="ARBA00022989"/>
    </source>
</evidence>
<feature type="transmembrane region" description="Helical" evidence="6">
    <location>
        <begin position="106"/>
        <end position="127"/>
    </location>
</feature>
<reference evidence="8 9" key="1">
    <citation type="submission" date="2024-10" db="EMBL/GenBank/DDBJ databases">
        <title>Updated reference genomes for cyclostephanoid diatoms.</title>
        <authorList>
            <person name="Roberts W.R."/>
            <person name="Alverson A.J."/>
        </authorList>
    </citation>
    <scope>NUCLEOTIDE SEQUENCE [LARGE SCALE GENOMIC DNA]</scope>
    <source>
        <strain evidence="8 9">AJA276-08</strain>
    </source>
</reference>
<comment type="subcellular location">
    <subcellularLocation>
        <location evidence="1">Membrane</location>
        <topology evidence="1">Multi-pass membrane protein</topology>
    </subcellularLocation>
</comment>
<keyword evidence="9" id="KW-1185">Reference proteome</keyword>
<feature type="compositionally biased region" description="Low complexity" evidence="5">
    <location>
        <begin position="73"/>
        <end position="94"/>
    </location>
</feature>
<feature type="transmembrane region" description="Helical" evidence="6">
    <location>
        <begin position="20"/>
        <end position="41"/>
    </location>
</feature>
<keyword evidence="3 6" id="KW-1133">Transmembrane helix</keyword>
<feature type="domain" description="EXS" evidence="7">
    <location>
        <begin position="223"/>
        <end position="408"/>
    </location>
</feature>
<protein>
    <recommendedName>
        <fullName evidence="7">EXS domain-containing protein</fullName>
    </recommendedName>
</protein>
<evidence type="ECO:0000313" key="8">
    <source>
        <dbReference type="EMBL" id="KAL3782286.1"/>
    </source>
</evidence>
<evidence type="ECO:0000256" key="2">
    <source>
        <dbReference type="ARBA" id="ARBA00022692"/>
    </source>
</evidence>
<dbReference type="InterPro" id="IPR004342">
    <property type="entry name" value="EXS_C"/>
</dbReference>
<evidence type="ECO:0000259" key="7">
    <source>
        <dbReference type="PROSITE" id="PS51380"/>
    </source>
</evidence>
<dbReference type="Pfam" id="PF03124">
    <property type="entry name" value="EXS"/>
    <property type="match status" value="1"/>
</dbReference>
<evidence type="ECO:0000256" key="4">
    <source>
        <dbReference type="ARBA" id="ARBA00023136"/>
    </source>
</evidence>
<keyword evidence="2 6" id="KW-0812">Transmembrane</keyword>
<accession>A0ABD3P4K9</accession>
<dbReference type="AlphaFoldDB" id="A0ABD3P4K9"/>
<proteinExistence type="predicted"/>
<feature type="transmembrane region" description="Helical" evidence="6">
    <location>
        <begin position="300"/>
        <end position="318"/>
    </location>
</feature>
<gene>
    <name evidence="8" type="ORF">ACHAW5_010588</name>
</gene>
<dbReference type="PANTHER" id="PTHR10783:SF46">
    <property type="entry name" value="PROTEIN ERD1 HOMOLOG 2"/>
    <property type="match status" value="1"/>
</dbReference>
<dbReference type="EMBL" id="JALLAZ020001024">
    <property type="protein sequence ID" value="KAL3782286.1"/>
    <property type="molecule type" value="Genomic_DNA"/>
</dbReference>
<organism evidence="8 9">
    <name type="scientific">Stephanodiscus triporus</name>
    <dbReference type="NCBI Taxonomy" id="2934178"/>
    <lineage>
        <taxon>Eukaryota</taxon>
        <taxon>Sar</taxon>
        <taxon>Stramenopiles</taxon>
        <taxon>Ochrophyta</taxon>
        <taxon>Bacillariophyta</taxon>
        <taxon>Coscinodiscophyceae</taxon>
        <taxon>Thalassiosirophycidae</taxon>
        <taxon>Stephanodiscales</taxon>
        <taxon>Stephanodiscaceae</taxon>
        <taxon>Stephanodiscus</taxon>
    </lineage>
</organism>
<evidence type="ECO:0000313" key="9">
    <source>
        <dbReference type="Proteomes" id="UP001530315"/>
    </source>
</evidence>
<evidence type="ECO:0000256" key="5">
    <source>
        <dbReference type="SAM" id="MobiDB-lite"/>
    </source>
</evidence>
<name>A0ABD3P4K9_9STRA</name>